<reference evidence="2" key="1">
    <citation type="journal article" date="2019" name="Int. J. Syst. Evol. Microbiol.">
        <title>The Global Catalogue of Microorganisms (GCM) 10K type strain sequencing project: providing services to taxonomists for standard genome sequencing and annotation.</title>
        <authorList>
            <consortium name="The Broad Institute Genomics Platform"/>
            <consortium name="The Broad Institute Genome Sequencing Center for Infectious Disease"/>
            <person name="Wu L."/>
            <person name="Ma J."/>
        </authorList>
    </citation>
    <scope>NUCLEOTIDE SEQUENCE [LARGE SCALE GENOMIC DNA]</scope>
    <source>
        <strain evidence="2">JCM 16918</strain>
    </source>
</reference>
<dbReference type="EMBL" id="BMOR01000021">
    <property type="protein sequence ID" value="GGN44289.1"/>
    <property type="molecule type" value="Genomic_DNA"/>
</dbReference>
<evidence type="ECO:0000313" key="2">
    <source>
        <dbReference type="Proteomes" id="UP000645517"/>
    </source>
</evidence>
<proteinExistence type="predicted"/>
<keyword evidence="2" id="KW-1185">Reference proteome</keyword>
<dbReference type="Proteomes" id="UP000645517">
    <property type="component" value="Unassembled WGS sequence"/>
</dbReference>
<gene>
    <name evidence="1" type="ORF">GCM10010842_32670</name>
</gene>
<accession>A0ABQ2JER6</accession>
<protein>
    <submittedName>
        <fullName evidence="1">Uncharacterized protein</fullName>
    </submittedName>
</protein>
<comment type="caution">
    <text evidence="1">The sequence shown here is derived from an EMBL/GenBank/DDBJ whole genome shotgun (WGS) entry which is preliminary data.</text>
</comment>
<evidence type="ECO:0000313" key="1">
    <source>
        <dbReference type="EMBL" id="GGN44289.1"/>
    </source>
</evidence>
<name>A0ABQ2JER6_9DEIO</name>
<organism evidence="1 2">
    <name type="scientific">Deinococcus daejeonensis</name>
    <dbReference type="NCBI Taxonomy" id="1007098"/>
    <lineage>
        <taxon>Bacteria</taxon>
        <taxon>Thermotogati</taxon>
        <taxon>Deinococcota</taxon>
        <taxon>Deinococci</taxon>
        <taxon>Deinococcales</taxon>
        <taxon>Deinococcaceae</taxon>
        <taxon>Deinococcus</taxon>
    </lineage>
</organism>
<sequence>MTRAARPWDVYKIFTEQTNPPKLKYLIITHVPPGGNYCYGIFINSERTAFQQQEHLDSCFIRVPVRDHDFLRWDSFAACGDVYTFQNHLLTDQTYQGQIHAATAQAIIDGAVACPILKGGHKRNMAALTLP</sequence>